<dbReference type="InterPro" id="IPR036483">
    <property type="entry name" value="PWI_dom_sf"/>
</dbReference>
<feature type="domain" description="PWI" evidence="2">
    <location>
        <begin position="27"/>
        <end position="126"/>
    </location>
</feature>
<gene>
    <name evidence="3" type="ORF">DL89DRAFT_282450</name>
</gene>
<dbReference type="RefSeq" id="XP_040745802.1">
    <property type="nucleotide sequence ID" value="XM_040889687.1"/>
</dbReference>
<dbReference type="PROSITE" id="PS51025">
    <property type="entry name" value="PWI"/>
    <property type="match status" value="1"/>
</dbReference>
<dbReference type="GO" id="GO:0005681">
    <property type="term" value="C:spliceosomal complex"/>
    <property type="evidence" value="ECO:0007669"/>
    <property type="project" value="TreeGrafter"/>
</dbReference>
<keyword evidence="1" id="KW-0507">mRNA processing</keyword>
<dbReference type="EMBL" id="MCFD01000003">
    <property type="protein sequence ID" value="ORX72378.1"/>
    <property type="molecule type" value="Genomic_DNA"/>
</dbReference>
<evidence type="ECO:0000259" key="2">
    <source>
        <dbReference type="PROSITE" id="PS51025"/>
    </source>
</evidence>
<evidence type="ECO:0000313" key="3">
    <source>
        <dbReference type="EMBL" id="ORX72378.1"/>
    </source>
</evidence>
<dbReference type="PANTHER" id="PTHR23148:SF0">
    <property type="entry name" value="SERINE_ARGININE REPETITIVE MATRIX PROTEIN 1"/>
    <property type="match status" value="1"/>
</dbReference>
<dbReference type="SMART" id="SM00311">
    <property type="entry name" value="PWI"/>
    <property type="match status" value="1"/>
</dbReference>
<evidence type="ECO:0000256" key="1">
    <source>
        <dbReference type="ARBA" id="ARBA00022664"/>
    </source>
</evidence>
<reference evidence="3 4" key="1">
    <citation type="submission" date="2016-07" db="EMBL/GenBank/DDBJ databases">
        <title>Pervasive Adenine N6-methylation of Active Genes in Fungi.</title>
        <authorList>
            <consortium name="DOE Joint Genome Institute"/>
            <person name="Mondo S.J."/>
            <person name="Dannebaum R.O."/>
            <person name="Kuo R.C."/>
            <person name="Labutti K."/>
            <person name="Haridas S."/>
            <person name="Kuo A."/>
            <person name="Salamov A."/>
            <person name="Ahrendt S.R."/>
            <person name="Lipzen A."/>
            <person name="Sullivan W."/>
            <person name="Andreopoulos W.B."/>
            <person name="Clum A."/>
            <person name="Lindquist E."/>
            <person name="Daum C."/>
            <person name="Ramamoorthy G.K."/>
            <person name="Gryganskyi A."/>
            <person name="Culley D."/>
            <person name="Magnuson J.K."/>
            <person name="James T.Y."/>
            <person name="O'Malley M.A."/>
            <person name="Stajich J.E."/>
            <person name="Spatafora J.W."/>
            <person name="Visel A."/>
            <person name="Grigoriev I.V."/>
        </authorList>
    </citation>
    <scope>NUCLEOTIDE SEQUENCE [LARGE SCALE GENOMIC DNA]</scope>
    <source>
        <strain evidence="3 4">ATCC 12442</strain>
    </source>
</reference>
<evidence type="ECO:0000313" key="4">
    <source>
        <dbReference type="Proteomes" id="UP000193922"/>
    </source>
</evidence>
<name>A0A1Y1WGB0_9FUNG</name>
<dbReference type="OrthoDB" id="163257at2759"/>
<dbReference type="STRING" id="61395.A0A1Y1WGB0"/>
<sequence length="178" mass="19256">MAGGFFRGTNIDQDLRFGDASKKLMKDMGFSDLLKRKVDMSKVNMDVIKPWIATTVNELLGVEDEVLFEYVVNLLGESNSPDPKAIQVNLTGFLESKTQGFMQDLWSLLLEAQDCTGGIPESLVKQKMDQLQKKREMEAKILGALAGAVAGVARSRTAVILASDTGEAGVAAMAGIEV</sequence>
<dbReference type="SUPFAM" id="SSF101233">
    <property type="entry name" value="PWI domain"/>
    <property type="match status" value="1"/>
</dbReference>
<dbReference type="Pfam" id="PF01480">
    <property type="entry name" value="PWI"/>
    <property type="match status" value="1"/>
</dbReference>
<dbReference type="GO" id="GO:0048024">
    <property type="term" value="P:regulation of mRNA splicing, via spliceosome"/>
    <property type="evidence" value="ECO:0007669"/>
    <property type="project" value="TreeGrafter"/>
</dbReference>
<dbReference type="Proteomes" id="UP000193922">
    <property type="component" value="Unassembled WGS sequence"/>
</dbReference>
<dbReference type="Gene3D" id="1.20.1390.10">
    <property type="entry name" value="PWI domain"/>
    <property type="match status" value="1"/>
</dbReference>
<dbReference type="AlphaFoldDB" id="A0A1Y1WGB0"/>
<dbReference type="GO" id="GO:0003723">
    <property type="term" value="F:RNA binding"/>
    <property type="evidence" value="ECO:0007669"/>
    <property type="project" value="TreeGrafter"/>
</dbReference>
<proteinExistence type="predicted"/>
<protein>
    <submittedName>
        <fullName evidence="3">PWI domain-containing protein</fullName>
    </submittedName>
</protein>
<accession>A0A1Y1WGB0</accession>
<dbReference type="InterPro" id="IPR002483">
    <property type="entry name" value="PWI_dom"/>
</dbReference>
<dbReference type="InterPro" id="IPR052225">
    <property type="entry name" value="Ser/Arg_repetitive_matrix"/>
</dbReference>
<dbReference type="GO" id="GO:0006397">
    <property type="term" value="P:mRNA processing"/>
    <property type="evidence" value="ECO:0007669"/>
    <property type="project" value="UniProtKB-KW"/>
</dbReference>
<dbReference type="GeneID" id="63806335"/>
<dbReference type="PANTHER" id="PTHR23148">
    <property type="entry name" value="SERINE/ARGININE REGULATED NUCLEAR MATRIX PROTEIN"/>
    <property type="match status" value="1"/>
</dbReference>
<comment type="caution">
    <text evidence="3">The sequence shown here is derived from an EMBL/GenBank/DDBJ whole genome shotgun (WGS) entry which is preliminary data.</text>
</comment>
<organism evidence="3 4">
    <name type="scientific">Linderina pennispora</name>
    <dbReference type="NCBI Taxonomy" id="61395"/>
    <lineage>
        <taxon>Eukaryota</taxon>
        <taxon>Fungi</taxon>
        <taxon>Fungi incertae sedis</taxon>
        <taxon>Zoopagomycota</taxon>
        <taxon>Kickxellomycotina</taxon>
        <taxon>Kickxellomycetes</taxon>
        <taxon>Kickxellales</taxon>
        <taxon>Kickxellaceae</taxon>
        <taxon>Linderina</taxon>
    </lineage>
</organism>
<keyword evidence="4" id="KW-1185">Reference proteome</keyword>